<evidence type="ECO:0000256" key="1">
    <source>
        <dbReference type="SAM" id="MobiDB-lite"/>
    </source>
</evidence>
<organism evidence="3 4">
    <name type="scientific">Chlorella sorokiniana</name>
    <name type="common">Freshwater green alga</name>
    <dbReference type="NCBI Taxonomy" id="3076"/>
    <lineage>
        <taxon>Eukaryota</taxon>
        <taxon>Viridiplantae</taxon>
        <taxon>Chlorophyta</taxon>
        <taxon>core chlorophytes</taxon>
        <taxon>Trebouxiophyceae</taxon>
        <taxon>Chlorellales</taxon>
        <taxon>Chlorellaceae</taxon>
        <taxon>Chlorella clade</taxon>
        <taxon>Chlorella</taxon>
    </lineage>
</organism>
<evidence type="ECO:0000256" key="2">
    <source>
        <dbReference type="SAM" id="SignalP"/>
    </source>
</evidence>
<dbReference type="STRING" id="3076.A0A2P6TYR7"/>
<dbReference type="PANTHER" id="PTHR45691:SF6">
    <property type="entry name" value="PROTEIN DIAPHANOUS"/>
    <property type="match status" value="1"/>
</dbReference>
<proteinExistence type="predicted"/>
<dbReference type="OrthoDB" id="516975at2759"/>
<feature type="signal peptide" evidence="2">
    <location>
        <begin position="1"/>
        <end position="17"/>
    </location>
</feature>
<feature type="compositionally biased region" description="Acidic residues" evidence="1">
    <location>
        <begin position="97"/>
        <end position="106"/>
    </location>
</feature>
<protein>
    <submittedName>
        <fullName evidence="3">Uncharacterized protein</fullName>
    </submittedName>
</protein>
<dbReference type="Proteomes" id="UP000239899">
    <property type="component" value="Unassembled WGS sequence"/>
</dbReference>
<feature type="chain" id="PRO_5015105530" evidence="2">
    <location>
        <begin position="18"/>
        <end position="681"/>
    </location>
</feature>
<dbReference type="InterPro" id="IPR051412">
    <property type="entry name" value="Formin_Homology_Diaphanous_sf"/>
</dbReference>
<keyword evidence="2" id="KW-0732">Signal</keyword>
<dbReference type="GO" id="GO:0005884">
    <property type="term" value="C:actin filament"/>
    <property type="evidence" value="ECO:0007669"/>
    <property type="project" value="TreeGrafter"/>
</dbReference>
<sequence length="681" mass="69759">MPWLRSLLGVGTAAAAAAPATPPAQDALEQEAAGTPAVEQQPETQQQHVKQDVQQPQQPQQPELGLATPAGKAPAALLGKSPGTPDPPSAAGACQEAEGEDWEEEGEENWYYGADVLRRGFRHTENQLAVWVVALLVAAVAINIGVSVNNHTSSSSYRTRGILPTGTWSEWYGPQAGPPFYGGICPCQTVLQKWVVWGNFTAGAAGVQGVSAECVGPDNVPFEIYPVPSGAPVLTSPVSALGFAIVNGTYDTTFLQGFMDLGGLGPASFTYRCQSGVVLGIDVAMNQTADGTNAVSGLRFLCGDPTCQATGTPQAPPPPPPEVAPPAATGDWSPWLGRSTPQSTIGICPCPGYILSFSVWFEQGMQATANDTSPISGLTAQCTPGNGLPGASVEVFPGQGPPDATLNFTGGLTNVTAQLGQYLDNFLGAGGSGPTVVPFACTRPGQVVTGFQAAWEPSPVQPGTNIATGVRVYCSEPGICLGGVPVASPPLVPSPSPAPSPSPPPLPSPPPPVPAPSPPLPAPSPPTETLGWSPWLGRLTPLSTMGICPCPGYIQAISFWTEPGLNATTEDFGPLSGITASCAAAAGITAGLQVFPGQGPEDFNRTFLGGINNVTAGYGQFLDNFMGVGGRGTNNVTHFCNPGEVVTGLHVAWEAAPVAPFTNLATGVRVYCANPSTCAPG</sequence>
<reference evidence="3 4" key="1">
    <citation type="journal article" date="2018" name="Plant J.">
        <title>Genome sequences of Chlorella sorokiniana UTEX 1602 and Micractinium conductrix SAG 241.80: implications to maltose excretion by a green alga.</title>
        <authorList>
            <person name="Arriola M.B."/>
            <person name="Velmurugan N."/>
            <person name="Zhang Y."/>
            <person name="Plunkett M.H."/>
            <person name="Hondzo H."/>
            <person name="Barney B.M."/>
        </authorList>
    </citation>
    <scope>NUCLEOTIDE SEQUENCE [LARGE SCALE GENOMIC DNA]</scope>
    <source>
        <strain evidence="4">UTEX 1602</strain>
    </source>
</reference>
<comment type="caution">
    <text evidence="3">The sequence shown here is derived from an EMBL/GenBank/DDBJ whole genome shotgun (WGS) entry which is preliminary data.</text>
</comment>
<dbReference type="AlphaFoldDB" id="A0A2P6TYR7"/>
<evidence type="ECO:0000313" key="4">
    <source>
        <dbReference type="Proteomes" id="UP000239899"/>
    </source>
</evidence>
<feature type="region of interest" description="Disordered" evidence="1">
    <location>
        <begin position="1"/>
        <end position="106"/>
    </location>
</feature>
<feature type="region of interest" description="Disordered" evidence="1">
    <location>
        <begin position="492"/>
        <end position="528"/>
    </location>
</feature>
<accession>A0A2P6TYR7</accession>
<feature type="compositionally biased region" description="Pro residues" evidence="1">
    <location>
        <begin position="492"/>
        <end position="526"/>
    </location>
</feature>
<dbReference type="GO" id="GO:0030041">
    <property type="term" value="P:actin filament polymerization"/>
    <property type="evidence" value="ECO:0007669"/>
    <property type="project" value="TreeGrafter"/>
</dbReference>
<dbReference type="PANTHER" id="PTHR45691">
    <property type="entry name" value="PROTEIN DIAPHANOUS"/>
    <property type="match status" value="1"/>
</dbReference>
<keyword evidence="4" id="KW-1185">Reference proteome</keyword>
<evidence type="ECO:0000313" key="3">
    <source>
        <dbReference type="EMBL" id="PRW59203.1"/>
    </source>
</evidence>
<feature type="compositionally biased region" description="Low complexity" evidence="1">
    <location>
        <begin position="45"/>
        <end position="62"/>
    </location>
</feature>
<gene>
    <name evidence="3" type="ORF">C2E21_2029</name>
</gene>
<name>A0A2P6TYR7_CHLSO</name>
<dbReference type="EMBL" id="LHPG02000004">
    <property type="protein sequence ID" value="PRW59203.1"/>
    <property type="molecule type" value="Genomic_DNA"/>
</dbReference>